<feature type="region of interest" description="Disordered" evidence="1">
    <location>
        <begin position="31"/>
        <end position="55"/>
    </location>
</feature>
<evidence type="ECO:0000313" key="2">
    <source>
        <dbReference type="EMBL" id="CAJ0582128.1"/>
    </source>
</evidence>
<keyword evidence="3" id="KW-1185">Reference proteome</keyword>
<protein>
    <submittedName>
        <fullName evidence="2">Uncharacterized protein</fullName>
    </submittedName>
</protein>
<dbReference type="Proteomes" id="UP001177023">
    <property type="component" value="Unassembled WGS sequence"/>
</dbReference>
<reference evidence="2" key="1">
    <citation type="submission" date="2023-06" db="EMBL/GenBank/DDBJ databases">
        <authorList>
            <person name="Delattre M."/>
        </authorList>
    </citation>
    <scope>NUCLEOTIDE SEQUENCE</scope>
    <source>
        <strain evidence="2">AF72</strain>
    </source>
</reference>
<dbReference type="EMBL" id="CATQJA010002664">
    <property type="protein sequence ID" value="CAJ0582128.1"/>
    <property type="molecule type" value="Genomic_DNA"/>
</dbReference>
<evidence type="ECO:0000313" key="3">
    <source>
        <dbReference type="Proteomes" id="UP001177023"/>
    </source>
</evidence>
<dbReference type="AlphaFoldDB" id="A0AA36D9A5"/>
<comment type="caution">
    <text evidence="2">The sequence shown here is derived from an EMBL/GenBank/DDBJ whole genome shotgun (WGS) entry which is preliminary data.</text>
</comment>
<sequence>MYSIYRDDDLCQNRVSTIDWHNIQRQILETSGTIEGGTNPVVPEYDPHHPTRQENPYAQNFFIPHN</sequence>
<accession>A0AA36D9A5</accession>
<evidence type="ECO:0000256" key="1">
    <source>
        <dbReference type="SAM" id="MobiDB-lite"/>
    </source>
</evidence>
<gene>
    <name evidence="2" type="ORF">MSPICULIGERA_LOCUS20270</name>
</gene>
<feature type="non-terminal residue" evidence="2">
    <location>
        <position position="66"/>
    </location>
</feature>
<organism evidence="2 3">
    <name type="scientific">Mesorhabditis spiculigera</name>
    <dbReference type="NCBI Taxonomy" id="96644"/>
    <lineage>
        <taxon>Eukaryota</taxon>
        <taxon>Metazoa</taxon>
        <taxon>Ecdysozoa</taxon>
        <taxon>Nematoda</taxon>
        <taxon>Chromadorea</taxon>
        <taxon>Rhabditida</taxon>
        <taxon>Rhabditina</taxon>
        <taxon>Rhabditomorpha</taxon>
        <taxon>Rhabditoidea</taxon>
        <taxon>Rhabditidae</taxon>
        <taxon>Mesorhabditinae</taxon>
        <taxon>Mesorhabditis</taxon>
    </lineage>
</organism>
<name>A0AA36D9A5_9BILA</name>
<proteinExistence type="predicted"/>